<proteinExistence type="predicted"/>
<dbReference type="Proteomes" id="UP000399805">
    <property type="component" value="Unassembled WGS sequence"/>
</dbReference>
<keyword evidence="3" id="KW-1185">Reference proteome</keyword>
<evidence type="ECO:0000313" key="2">
    <source>
        <dbReference type="EMBL" id="VVJ22231.1"/>
    </source>
</evidence>
<feature type="compositionally biased region" description="Basic residues" evidence="1">
    <location>
        <begin position="61"/>
        <end position="75"/>
    </location>
</feature>
<reference evidence="2 3" key="1">
    <citation type="submission" date="2019-09" db="EMBL/GenBank/DDBJ databases">
        <authorList>
            <person name="Leyn A S."/>
        </authorList>
    </citation>
    <scope>NUCLEOTIDE SEQUENCE [LARGE SCALE GENOMIC DNA]</scope>
    <source>
        <strain evidence="2">AA231_1</strain>
    </source>
</reference>
<feature type="compositionally biased region" description="Basic residues" evidence="1">
    <location>
        <begin position="86"/>
        <end position="102"/>
    </location>
</feature>
<name>A0A6I8LYE4_9PSEU</name>
<dbReference type="AlphaFoldDB" id="A0A6I8LYE4"/>
<feature type="region of interest" description="Disordered" evidence="1">
    <location>
        <begin position="22"/>
        <end position="102"/>
    </location>
</feature>
<accession>A0A6I8LYE4</accession>
<gene>
    <name evidence="2" type="ORF">AA23TX_07242</name>
</gene>
<organism evidence="2 3">
    <name type="scientific">Amycolatopsis camponoti</name>
    <dbReference type="NCBI Taxonomy" id="2606593"/>
    <lineage>
        <taxon>Bacteria</taxon>
        <taxon>Bacillati</taxon>
        <taxon>Actinomycetota</taxon>
        <taxon>Actinomycetes</taxon>
        <taxon>Pseudonocardiales</taxon>
        <taxon>Pseudonocardiaceae</taxon>
        <taxon>Amycolatopsis</taxon>
    </lineage>
</organism>
<evidence type="ECO:0000256" key="1">
    <source>
        <dbReference type="SAM" id="MobiDB-lite"/>
    </source>
</evidence>
<sequence>MAGFSAVSTVHVRMVQSTTVQGFETGANRFSQKDFPGKSGAAADQVGIAGKDTAAAGPRLVGRRRPGAQPRRRRPDRQVPAPAGQRRGRRRCRSRARRRGLR</sequence>
<protein>
    <submittedName>
        <fullName evidence="2">Uncharacterized protein</fullName>
    </submittedName>
</protein>
<evidence type="ECO:0000313" key="3">
    <source>
        <dbReference type="Proteomes" id="UP000399805"/>
    </source>
</evidence>
<dbReference type="EMBL" id="CABVGP010000002">
    <property type="protein sequence ID" value="VVJ22231.1"/>
    <property type="molecule type" value="Genomic_DNA"/>
</dbReference>